<dbReference type="Gene3D" id="3.90.550.10">
    <property type="entry name" value="Spore Coat Polysaccharide Biosynthesis Protein SpsA, Chain A"/>
    <property type="match status" value="1"/>
</dbReference>
<evidence type="ECO:0000313" key="5">
    <source>
        <dbReference type="Proteomes" id="UP000503144"/>
    </source>
</evidence>
<dbReference type="PANTHER" id="PTHR22916">
    <property type="entry name" value="GLYCOSYLTRANSFERASE"/>
    <property type="match status" value="1"/>
</dbReference>
<evidence type="ECO:0000256" key="1">
    <source>
        <dbReference type="ARBA" id="ARBA00022679"/>
    </source>
</evidence>
<sequence>MNKISLCTVCMNRLSYLCETLPANIQQNSRFPFVEFVVLNYNSRDGMDDWMKNNMQEHIESGILKYYVTTEPAYFDLSHSKNLALKLASGDIIGMLDADNYAGVDYVNWVNDAFEENGKNTVVTTLRRDFIPYRDQGGKLCFHRDLLHAVNGFDESMKGYGVEDVDLVNRLEKIGGRRVYISNEVHLKFISHSNEERLKNFYLSNNLERLFLRISGTMKTESGVLYLLKDGRFYRTGYQYDEMLRHNLVLTYGGWTLKEGMNHSGSYRETGEGVLLEYENGGQSLYREEGPGMLSSSGMDGEYLWEQVRENDELFEDLLMGYGECLNRSRYRTNDRSTGVVNSGGWGRGVVYKNFDYMNPVRVD</sequence>
<keyword evidence="5" id="KW-1185">Reference proteome</keyword>
<dbReference type="PANTHER" id="PTHR22916:SF3">
    <property type="entry name" value="UDP-GLCNAC:BETAGAL BETA-1,3-N-ACETYLGLUCOSAMINYLTRANSFERASE-LIKE PROTEIN 1"/>
    <property type="match status" value="1"/>
</dbReference>
<protein>
    <submittedName>
        <fullName evidence="4">Glycosyltransferase family 2 protein</fullName>
    </submittedName>
</protein>
<evidence type="ECO:0000313" key="4">
    <source>
        <dbReference type="EMBL" id="QJB39287.1"/>
    </source>
</evidence>
<dbReference type="InterPro" id="IPR001173">
    <property type="entry name" value="Glyco_trans_2-like"/>
</dbReference>
<dbReference type="InterPro" id="IPR027791">
    <property type="entry name" value="Galactosyl_T_C"/>
</dbReference>
<proteinExistence type="predicted"/>
<keyword evidence="1" id="KW-0808">Transferase</keyword>
<reference evidence="4 5" key="2">
    <citation type="submission" date="2020-09" db="EMBL/GenBank/DDBJ databases">
        <authorList>
            <person name="Kittiwongwattana C."/>
        </authorList>
    </citation>
    <scope>NUCLEOTIDE SEQUENCE [LARGE SCALE GENOMIC DNA]</scope>
    <source>
        <strain evidence="4 5">1303</strain>
    </source>
</reference>
<gene>
    <name evidence="4" type="ORF">HF324_16050</name>
</gene>
<dbReference type="Pfam" id="PF00535">
    <property type="entry name" value="Glycos_transf_2"/>
    <property type="match status" value="1"/>
</dbReference>
<dbReference type="Pfam" id="PF02709">
    <property type="entry name" value="Glyco_transf_7C"/>
    <property type="match status" value="1"/>
</dbReference>
<dbReference type="InterPro" id="IPR029044">
    <property type="entry name" value="Nucleotide-diphossugar_trans"/>
</dbReference>
<evidence type="ECO:0000259" key="2">
    <source>
        <dbReference type="Pfam" id="PF00535"/>
    </source>
</evidence>
<accession>A0ABX6LH28</accession>
<dbReference type="EMBL" id="CP051204">
    <property type="protein sequence ID" value="QJB39287.1"/>
    <property type="molecule type" value="Genomic_DNA"/>
</dbReference>
<feature type="domain" description="Galactosyltransferase C-terminal" evidence="3">
    <location>
        <begin position="137"/>
        <end position="177"/>
    </location>
</feature>
<dbReference type="Proteomes" id="UP000503144">
    <property type="component" value="Chromosome"/>
</dbReference>
<dbReference type="CDD" id="cd00761">
    <property type="entry name" value="Glyco_tranf_GTA_type"/>
    <property type="match status" value="1"/>
</dbReference>
<name>A0ABX6LH28_9BACT</name>
<organism evidence="4 5">
    <name type="scientific">Chitinophaga oryzae</name>
    <dbReference type="NCBI Taxonomy" id="2725414"/>
    <lineage>
        <taxon>Bacteria</taxon>
        <taxon>Pseudomonadati</taxon>
        <taxon>Bacteroidota</taxon>
        <taxon>Chitinophagia</taxon>
        <taxon>Chitinophagales</taxon>
        <taxon>Chitinophagaceae</taxon>
        <taxon>Chitinophaga</taxon>
    </lineage>
</organism>
<feature type="domain" description="Glycosyltransferase 2-like" evidence="2">
    <location>
        <begin position="5"/>
        <end position="131"/>
    </location>
</feature>
<reference evidence="5" key="1">
    <citation type="submission" date="2020-04" db="EMBL/GenBank/DDBJ databases">
        <authorList>
            <person name="Kittiwongwattana C."/>
        </authorList>
    </citation>
    <scope>NUCLEOTIDE SEQUENCE [LARGE SCALE GENOMIC DNA]</scope>
    <source>
        <strain evidence="5">1303</strain>
    </source>
</reference>
<dbReference type="RefSeq" id="WP_168861071.1">
    <property type="nucleotide sequence ID" value="NZ_CP051204.2"/>
</dbReference>
<dbReference type="SUPFAM" id="SSF53448">
    <property type="entry name" value="Nucleotide-diphospho-sugar transferases"/>
    <property type="match status" value="1"/>
</dbReference>
<evidence type="ECO:0000259" key="3">
    <source>
        <dbReference type="Pfam" id="PF02709"/>
    </source>
</evidence>